<dbReference type="InterPro" id="IPR020901">
    <property type="entry name" value="Prtase_inh_Kunz-CS"/>
</dbReference>
<name>A0A0R1DKS3_DROYA</name>
<dbReference type="InterPro" id="IPR002223">
    <property type="entry name" value="Kunitz_BPTI"/>
</dbReference>
<evidence type="ECO:0000313" key="6">
    <source>
        <dbReference type="Proteomes" id="UP000002282"/>
    </source>
</evidence>
<dbReference type="PROSITE" id="PS50279">
    <property type="entry name" value="BPTI_KUNITZ_2"/>
    <property type="match status" value="1"/>
</dbReference>
<organism evidence="5 6">
    <name type="scientific">Drosophila yakuba</name>
    <name type="common">Fruit fly</name>
    <dbReference type="NCBI Taxonomy" id="7245"/>
    <lineage>
        <taxon>Eukaryota</taxon>
        <taxon>Metazoa</taxon>
        <taxon>Ecdysozoa</taxon>
        <taxon>Arthropoda</taxon>
        <taxon>Hexapoda</taxon>
        <taxon>Insecta</taxon>
        <taxon>Pterygota</taxon>
        <taxon>Neoptera</taxon>
        <taxon>Endopterygota</taxon>
        <taxon>Diptera</taxon>
        <taxon>Brachycera</taxon>
        <taxon>Muscomorpha</taxon>
        <taxon>Ephydroidea</taxon>
        <taxon>Drosophilidae</taxon>
        <taxon>Drosophila</taxon>
        <taxon>Sophophora</taxon>
    </lineage>
</organism>
<keyword evidence="6" id="KW-1185">Reference proteome</keyword>
<accession>A0A0R1DKS3</accession>
<dbReference type="Proteomes" id="UP000002282">
    <property type="component" value="Chromosome 2L"/>
</dbReference>
<dbReference type="SUPFAM" id="SSF57362">
    <property type="entry name" value="BPTI-like"/>
    <property type="match status" value="1"/>
</dbReference>
<dbReference type="AlphaFoldDB" id="A0A0R1DKS3"/>
<evidence type="ECO:0000256" key="3">
    <source>
        <dbReference type="ARBA" id="ARBA00023157"/>
    </source>
</evidence>
<dbReference type="EMBL" id="CM000157">
    <property type="protein sequence ID" value="KRJ97947.1"/>
    <property type="molecule type" value="Genomic_DNA"/>
</dbReference>
<protein>
    <recommendedName>
        <fullName evidence="4">BPTI/Kunitz inhibitor domain-containing protein</fullName>
    </recommendedName>
</protein>
<dbReference type="SMART" id="SM00131">
    <property type="entry name" value="KU"/>
    <property type="match status" value="1"/>
</dbReference>
<evidence type="ECO:0000259" key="4">
    <source>
        <dbReference type="PROSITE" id="PS50279"/>
    </source>
</evidence>
<dbReference type="GO" id="GO:0004867">
    <property type="term" value="F:serine-type endopeptidase inhibitor activity"/>
    <property type="evidence" value="ECO:0007669"/>
    <property type="project" value="UniProtKB-KW"/>
</dbReference>
<evidence type="ECO:0000256" key="1">
    <source>
        <dbReference type="ARBA" id="ARBA00022690"/>
    </source>
</evidence>
<sequence>MMAFADSGIRKQSERITIGLWNHCVWDLPFKTNQERKLIDPKMNFQSVCIILLLLVAGSWAYNPYFCDDEPAQKGPCKALLFMWRFNKQQQRCEPFDFGGCTKSKNLFGNESDCKRECLPESSK</sequence>
<reference evidence="5 6" key="1">
    <citation type="journal article" date="2007" name="Nature">
        <title>Evolution of genes and genomes on the Drosophila phylogeny.</title>
        <authorList>
            <consortium name="Drosophila 12 Genomes Consortium"/>
            <person name="Clark A.G."/>
            <person name="Eisen M.B."/>
            <person name="Smith D.R."/>
            <person name="Bergman C.M."/>
            <person name="Oliver B."/>
            <person name="Markow T.A."/>
            <person name="Kaufman T.C."/>
            <person name="Kellis M."/>
            <person name="Gelbart W."/>
            <person name="Iyer V.N."/>
            <person name="Pollard D.A."/>
            <person name="Sackton T.B."/>
            <person name="Larracuente A.M."/>
            <person name="Singh N.D."/>
            <person name="Abad J.P."/>
            <person name="Abt D.N."/>
            <person name="Adryan B."/>
            <person name="Aguade M."/>
            <person name="Akashi H."/>
            <person name="Anderson W.W."/>
            <person name="Aquadro C.F."/>
            <person name="Ardell D.H."/>
            <person name="Arguello R."/>
            <person name="Artieri C.G."/>
            <person name="Barbash D.A."/>
            <person name="Barker D."/>
            <person name="Barsanti P."/>
            <person name="Batterham P."/>
            <person name="Batzoglou S."/>
            <person name="Begun D."/>
            <person name="Bhutkar A."/>
            <person name="Blanco E."/>
            <person name="Bosak S.A."/>
            <person name="Bradley R.K."/>
            <person name="Brand A.D."/>
            <person name="Brent M.R."/>
            <person name="Brooks A.N."/>
            <person name="Brown R.H."/>
            <person name="Butlin R.K."/>
            <person name="Caggese C."/>
            <person name="Calvi B.R."/>
            <person name="Bernardo de Carvalho A."/>
            <person name="Caspi A."/>
            <person name="Castrezana S."/>
            <person name="Celniker S.E."/>
            <person name="Chang J.L."/>
            <person name="Chapple C."/>
            <person name="Chatterji S."/>
            <person name="Chinwalla A."/>
            <person name="Civetta A."/>
            <person name="Clifton S.W."/>
            <person name="Comeron J.M."/>
            <person name="Costello J.C."/>
            <person name="Coyne J.A."/>
            <person name="Daub J."/>
            <person name="David R.G."/>
            <person name="Delcher A.L."/>
            <person name="Delehaunty K."/>
            <person name="Do C.B."/>
            <person name="Ebling H."/>
            <person name="Edwards K."/>
            <person name="Eickbush T."/>
            <person name="Evans J.D."/>
            <person name="Filipski A."/>
            <person name="Findeiss S."/>
            <person name="Freyhult E."/>
            <person name="Fulton L."/>
            <person name="Fulton R."/>
            <person name="Garcia A.C."/>
            <person name="Gardiner A."/>
            <person name="Garfield D.A."/>
            <person name="Garvin B.E."/>
            <person name="Gibson G."/>
            <person name="Gilbert D."/>
            <person name="Gnerre S."/>
            <person name="Godfrey J."/>
            <person name="Good R."/>
            <person name="Gotea V."/>
            <person name="Gravely B."/>
            <person name="Greenberg A.J."/>
            <person name="Griffiths-Jones S."/>
            <person name="Gross S."/>
            <person name="Guigo R."/>
            <person name="Gustafson E.A."/>
            <person name="Haerty W."/>
            <person name="Hahn M.W."/>
            <person name="Halligan D.L."/>
            <person name="Halpern A.L."/>
            <person name="Halter G.M."/>
            <person name="Han M.V."/>
            <person name="Heger A."/>
            <person name="Hillier L."/>
            <person name="Hinrichs A.S."/>
            <person name="Holmes I."/>
            <person name="Hoskins R.A."/>
            <person name="Hubisz M.J."/>
            <person name="Hultmark D."/>
            <person name="Huntley M.A."/>
            <person name="Jaffe D.B."/>
            <person name="Jagadeeshan S."/>
            <person name="Jeck W.R."/>
            <person name="Johnson J."/>
            <person name="Jones C.D."/>
            <person name="Jordan W.C."/>
            <person name="Karpen G.H."/>
            <person name="Kataoka E."/>
            <person name="Keightley P.D."/>
            <person name="Kheradpour P."/>
            <person name="Kirkness E.F."/>
            <person name="Koerich L.B."/>
            <person name="Kristiansen K."/>
            <person name="Kudrna D."/>
            <person name="Kulathinal R.J."/>
            <person name="Kumar S."/>
            <person name="Kwok R."/>
            <person name="Lander E."/>
            <person name="Langley C.H."/>
            <person name="Lapoint R."/>
            <person name="Lazzaro B.P."/>
            <person name="Lee S.J."/>
            <person name="Levesque L."/>
            <person name="Li R."/>
            <person name="Lin C.F."/>
            <person name="Lin M.F."/>
            <person name="Lindblad-Toh K."/>
            <person name="Llopart A."/>
            <person name="Long M."/>
            <person name="Low L."/>
            <person name="Lozovsky E."/>
            <person name="Lu J."/>
            <person name="Luo M."/>
            <person name="Machado C.A."/>
            <person name="Makalowski W."/>
            <person name="Marzo M."/>
            <person name="Matsuda M."/>
            <person name="Matzkin L."/>
            <person name="McAllister B."/>
            <person name="McBride C.S."/>
            <person name="McKernan B."/>
            <person name="McKernan K."/>
            <person name="Mendez-Lago M."/>
            <person name="Minx P."/>
            <person name="Mollenhauer M.U."/>
            <person name="Montooth K."/>
            <person name="Mount S.M."/>
            <person name="Mu X."/>
            <person name="Myers E."/>
            <person name="Negre B."/>
            <person name="Newfeld S."/>
            <person name="Nielsen R."/>
            <person name="Noor M.A."/>
            <person name="O'Grady P."/>
            <person name="Pachter L."/>
            <person name="Papaceit M."/>
            <person name="Parisi M.J."/>
            <person name="Parisi M."/>
            <person name="Parts L."/>
            <person name="Pedersen J.S."/>
            <person name="Pesole G."/>
            <person name="Phillippy A.M."/>
            <person name="Ponting C.P."/>
            <person name="Pop M."/>
            <person name="Porcelli D."/>
            <person name="Powell J.R."/>
            <person name="Prohaska S."/>
            <person name="Pruitt K."/>
            <person name="Puig M."/>
            <person name="Quesneville H."/>
            <person name="Ram K.R."/>
            <person name="Rand D."/>
            <person name="Rasmussen M.D."/>
            <person name="Reed L.K."/>
            <person name="Reenan R."/>
            <person name="Reily A."/>
            <person name="Remington K.A."/>
            <person name="Rieger T.T."/>
            <person name="Ritchie M.G."/>
            <person name="Robin C."/>
            <person name="Rogers Y.H."/>
            <person name="Rohde C."/>
            <person name="Rozas J."/>
            <person name="Rubenfield M.J."/>
            <person name="Ruiz A."/>
            <person name="Russo S."/>
            <person name="Salzberg S.L."/>
            <person name="Sanchez-Gracia A."/>
            <person name="Saranga D.J."/>
            <person name="Sato H."/>
            <person name="Schaeffer S.W."/>
            <person name="Schatz M.C."/>
            <person name="Schlenke T."/>
            <person name="Schwartz R."/>
            <person name="Segarra C."/>
            <person name="Singh R.S."/>
            <person name="Sirot L."/>
            <person name="Sirota M."/>
            <person name="Sisneros N.B."/>
            <person name="Smith C.D."/>
            <person name="Smith T.F."/>
            <person name="Spieth J."/>
            <person name="Stage D.E."/>
            <person name="Stark A."/>
            <person name="Stephan W."/>
            <person name="Strausberg R.L."/>
            <person name="Strempel S."/>
            <person name="Sturgill D."/>
            <person name="Sutton G."/>
            <person name="Sutton G.G."/>
            <person name="Tao W."/>
            <person name="Teichmann S."/>
            <person name="Tobari Y.N."/>
            <person name="Tomimura Y."/>
            <person name="Tsolas J.M."/>
            <person name="Valente V.L."/>
            <person name="Venter E."/>
            <person name="Venter J.C."/>
            <person name="Vicario S."/>
            <person name="Vieira F.G."/>
            <person name="Vilella A.J."/>
            <person name="Villasante A."/>
            <person name="Walenz B."/>
            <person name="Wang J."/>
            <person name="Wasserman M."/>
            <person name="Watts T."/>
            <person name="Wilson D."/>
            <person name="Wilson R.K."/>
            <person name="Wing R.A."/>
            <person name="Wolfner M.F."/>
            <person name="Wong A."/>
            <person name="Wong G.K."/>
            <person name="Wu C.I."/>
            <person name="Wu G."/>
            <person name="Yamamoto D."/>
            <person name="Yang H.P."/>
            <person name="Yang S.P."/>
            <person name="Yorke J.A."/>
            <person name="Yoshida K."/>
            <person name="Zdobnov E."/>
            <person name="Zhang P."/>
            <person name="Zhang Y."/>
            <person name="Zimin A.V."/>
            <person name="Baldwin J."/>
            <person name="Abdouelleil A."/>
            <person name="Abdulkadir J."/>
            <person name="Abebe A."/>
            <person name="Abera B."/>
            <person name="Abreu J."/>
            <person name="Acer S.C."/>
            <person name="Aftuck L."/>
            <person name="Alexander A."/>
            <person name="An P."/>
            <person name="Anderson E."/>
            <person name="Anderson S."/>
            <person name="Arachi H."/>
            <person name="Azer M."/>
            <person name="Bachantsang P."/>
            <person name="Barry A."/>
            <person name="Bayul T."/>
            <person name="Berlin A."/>
            <person name="Bessette D."/>
            <person name="Bloom T."/>
            <person name="Blye J."/>
            <person name="Boguslavskiy L."/>
            <person name="Bonnet C."/>
            <person name="Boukhgalter B."/>
            <person name="Bourzgui I."/>
            <person name="Brown A."/>
            <person name="Cahill P."/>
            <person name="Channer S."/>
            <person name="Cheshatsang Y."/>
            <person name="Chuda L."/>
            <person name="Citroen M."/>
            <person name="Collymore A."/>
            <person name="Cooke P."/>
            <person name="Costello M."/>
            <person name="D'Aco K."/>
            <person name="Daza R."/>
            <person name="De Haan G."/>
            <person name="DeGray S."/>
            <person name="DeMaso C."/>
            <person name="Dhargay N."/>
            <person name="Dooley K."/>
            <person name="Dooley E."/>
            <person name="Doricent M."/>
            <person name="Dorje P."/>
            <person name="Dorjee K."/>
            <person name="Dupes A."/>
            <person name="Elong R."/>
            <person name="Falk J."/>
            <person name="Farina A."/>
            <person name="Faro S."/>
            <person name="Ferguson D."/>
            <person name="Fisher S."/>
            <person name="Foley C.D."/>
            <person name="Franke A."/>
            <person name="Friedrich D."/>
            <person name="Gadbois L."/>
            <person name="Gearin G."/>
            <person name="Gearin C.R."/>
            <person name="Giannoukos G."/>
            <person name="Goode T."/>
            <person name="Graham J."/>
            <person name="Grandbois E."/>
            <person name="Grewal S."/>
            <person name="Gyaltsen K."/>
            <person name="Hafez N."/>
            <person name="Hagos B."/>
            <person name="Hall J."/>
            <person name="Henson C."/>
            <person name="Hollinger A."/>
            <person name="Honan T."/>
            <person name="Huard M.D."/>
            <person name="Hughes L."/>
            <person name="Hurhula B."/>
            <person name="Husby M.E."/>
            <person name="Kamat A."/>
            <person name="Kanga B."/>
            <person name="Kashin S."/>
            <person name="Khazanovich D."/>
            <person name="Kisner P."/>
            <person name="Lance K."/>
            <person name="Lara M."/>
            <person name="Lee W."/>
            <person name="Lennon N."/>
            <person name="Letendre F."/>
            <person name="LeVine R."/>
            <person name="Lipovsky A."/>
            <person name="Liu X."/>
            <person name="Liu J."/>
            <person name="Liu S."/>
            <person name="Lokyitsang T."/>
            <person name="Lokyitsang Y."/>
            <person name="Lubonja R."/>
            <person name="Lui A."/>
            <person name="MacDonald P."/>
            <person name="Magnisalis V."/>
            <person name="Maru K."/>
            <person name="Matthews C."/>
            <person name="McCusker W."/>
            <person name="McDonough S."/>
            <person name="Mehta T."/>
            <person name="Meldrim J."/>
            <person name="Meneus L."/>
            <person name="Mihai O."/>
            <person name="Mihalev A."/>
            <person name="Mihova T."/>
            <person name="Mittelman R."/>
            <person name="Mlenga V."/>
            <person name="Montmayeur A."/>
            <person name="Mulrain L."/>
            <person name="Navidi A."/>
            <person name="Naylor J."/>
            <person name="Negash T."/>
            <person name="Nguyen T."/>
            <person name="Nguyen N."/>
            <person name="Nicol R."/>
            <person name="Norbu C."/>
            <person name="Norbu N."/>
            <person name="Novod N."/>
            <person name="O'Neill B."/>
            <person name="Osman S."/>
            <person name="Markiewicz E."/>
            <person name="Oyono O.L."/>
            <person name="Patti C."/>
            <person name="Phunkhang P."/>
            <person name="Pierre F."/>
            <person name="Priest M."/>
            <person name="Raghuraman S."/>
            <person name="Rege F."/>
            <person name="Reyes R."/>
            <person name="Rise C."/>
            <person name="Rogov P."/>
            <person name="Ross K."/>
            <person name="Ryan E."/>
            <person name="Settipalli S."/>
            <person name="Shea T."/>
            <person name="Sherpa N."/>
            <person name="Shi L."/>
            <person name="Shih D."/>
            <person name="Sparrow T."/>
            <person name="Spaulding J."/>
            <person name="Stalker J."/>
            <person name="Stange-Thomann N."/>
            <person name="Stavropoulos S."/>
            <person name="Stone C."/>
            <person name="Strader C."/>
            <person name="Tesfaye S."/>
            <person name="Thomson T."/>
            <person name="Thoulutsang Y."/>
            <person name="Thoulutsang D."/>
            <person name="Topham K."/>
            <person name="Topping I."/>
            <person name="Tsamla T."/>
            <person name="Vassiliev H."/>
            <person name="Vo A."/>
            <person name="Wangchuk T."/>
            <person name="Wangdi T."/>
            <person name="Weiand M."/>
            <person name="Wilkinson J."/>
            <person name="Wilson A."/>
            <person name="Yadav S."/>
            <person name="Young G."/>
            <person name="Yu Q."/>
            <person name="Zembek L."/>
            <person name="Zhong D."/>
            <person name="Zimmer A."/>
            <person name="Zwirko Z."/>
            <person name="Jaffe D.B."/>
            <person name="Alvarez P."/>
            <person name="Brockman W."/>
            <person name="Butler J."/>
            <person name="Chin C."/>
            <person name="Gnerre S."/>
            <person name="Grabherr M."/>
            <person name="Kleber M."/>
            <person name="Mauceli E."/>
            <person name="MacCallum I."/>
        </authorList>
    </citation>
    <scope>NUCLEOTIDE SEQUENCE [LARGE SCALE GENOMIC DNA]</scope>
    <source>
        <strain evidence="6">Tai18E2 / Tucson 14021-0261.01</strain>
    </source>
</reference>
<dbReference type="InterPro" id="IPR036880">
    <property type="entry name" value="Kunitz_BPTI_sf"/>
</dbReference>
<dbReference type="CDD" id="cd00109">
    <property type="entry name" value="Kunitz-type"/>
    <property type="match status" value="1"/>
</dbReference>
<dbReference type="Gene3D" id="4.10.410.10">
    <property type="entry name" value="Pancreatic trypsin inhibitor Kunitz domain"/>
    <property type="match status" value="1"/>
</dbReference>
<dbReference type="PANTHER" id="PTHR10083:SF374">
    <property type="entry name" value="BPTI_KUNITZ INHIBITOR DOMAIN-CONTAINING PROTEIN"/>
    <property type="match status" value="1"/>
</dbReference>
<keyword evidence="1" id="KW-0646">Protease inhibitor</keyword>
<keyword evidence="3" id="KW-1015">Disulfide bond</keyword>
<dbReference type="KEGG" id="dya:Dyak_GE27715"/>
<dbReference type="SMR" id="A0A0R1DKS3"/>
<keyword evidence="2" id="KW-0722">Serine protease inhibitor</keyword>
<dbReference type="PROSITE" id="PS00280">
    <property type="entry name" value="BPTI_KUNITZ_1"/>
    <property type="match status" value="1"/>
</dbReference>
<evidence type="ECO:0000256" key="2">
    <source>
        <dbReference type="ARBA" id="ARBA00022900"/>
    </source>
</evidence>
<dbReference type="Pfam" id="PF00014">
    <property type="entry name" value="Kunitz_BPTI"/>
    <property type="match status" value="1"/>
</dbReference>
<gene>
    <name evidence="5" type="primary">Dyak\GE27715</name>
    <name evidence="5" type="synonym">GE27715</name>
    <name evidence="5" type="ORF">Dyak_GE27715</name>
</gene>
<evidence type="ECO:0000313" key="5">
    <source>
        <dbReference type="EMBL" id="KRJ97947.1"/>
    </source>
</evidence>
<dbReference type="PANTHER" id="PTHR10083">
    <property type="entry name" value="KUNITZ-TYPE PROTEASE INHIBITOR-RELATED"/>
    <property type="match status" value="1"/>
</dbReference>
<feature type="domain" description="BPTI/Kunitz inhibitor" evidence="4">
    <location>
        <begin position="67"/>
        <end position="118"/>
    </location>
</feature>
<dbReference type="InterPro" id="IPR050098">
    <property type="entry name" value="TFPI/VKTCI-like"/>
</dbReference>
<reference evidence="5 6" key="2">
    <citation type="journal article" date="2007" name="PLoS Biol.">
        <title>Principles of genome evolution in the Drosophila melanogaster species group.</title>
        <authorList>
            <person name="Ranz J.M."/>
            <person name="Maurin D."/>
            <person name="Chan Y.S."/>
            <person name="von Grotthuss M."/>
            <person name="Hillier L.W."/>
            <person name="Roote J."/>
            <person name="Ashburner M."/>
            <person name="Bergman C.M."/>
        </authorList>
    </citation>
    <scope>NUCLEOTIDE SEQUENCE [LARGE SCALE GENOMIC DNA]</scope>
    <source>
        <strain evidence="6">Tai18E2 / Tucson 14021-0261.01</strain>
    </source>
</reference>
<dbReference type="OrthoDB" id="4473401at2759"/>
<dbReference type="GO" id="GO:0005615">
    <property type="term" value="C:extracellular space"/>
    <property type="evidence" value="ECO:0007669"/>
    <property type="project" value="TreeGrafter"/>
</dbReference>
<proteinExistence type="predicted"/>